<sequence length="918" mass="102815">MQERILYPLQKSKHFGLVTGVPSLTIDEQAHSQGESITQGLDRLATTLTGETWQMLIVANPESLESIESKIKALLGYSSILHPMIKRSLQEGENIGTSQTTTKGSSISNSVNEQKGTNHSNSNSHGTNDGGSKSRTMGTSESRGSAENKSKSVSDSTSKTTTWGTSKNTTTTHGTNKSTSTGKTIGSNDSTTNGYNRGESSTHGIEMVNKSLERIQAHIDERQIPRLELGIGKGLFQTSIYISAPYLETYERLASAITSIFQGNQMLFTPLQVQDINIKDDNIHHLFGIQKIESHQPYQLERGLIHSIATDETSIARATLLNASELSLLAGLPSREVCGIRLRKNVDFAVNTHDSSQSDDFELGSIVQNGRVLEHTKVFLNKKLLNQHIFISGVTGAGKTTTCQQILIQSKLPFLVIEPAKTEYRSLYQLDDSIEYYTVNNENISPFRLNPFELLPNEKLAGRIDTLKATFAAVFPMEASMPYLIEEAIVRSYELKGWDINTSTNFFYDDPCQHPAECFPIIMSELLEVLKQVIKSKNFGQELQEKYEGSLISRLDNLTVDSKGRMLNTRTSIDVNALLDKKIVIELDDLKDEKDKALLMGLLIGRVAEAVKQRHKIEPNFQHITLIEEAHRLLEKPEAGDDAKKLGVNLFANLLAEVRKYGECLIIADQIPNKLTPEVLKNTNTKIIHRLFAGDDRQAIGDTVGLTDEQKQFLPMLKAGEAVIYSAGWHEAVRTQVGKISDTNAPEIDESIIAKASQKRIFAEKERLYPRLSQTATMLDAKMFGRFIQEGLLLLNLWIRWYHQQHQSRKDEFLSAHQHSLLIARLTKDMESFQRQWQDKMNNQALPALARLFQDVAPLAYVVQSKEMSIEECLLHLFGLYHQDKLSEQIVSDDIFKLQSGRLATSILAEIFKNVKAI</sequence>
<dbReference type="Proteomes" id="UP000191025">
    <property type="component" value="Unassembled WGS sequence"/>
</dbReference>
<dbReference type="InterPro" id="IPR027417">
    <property type="entry name" value="P-loop_NTPase"/>
</dbReference>
<gene>
    <name evidence="3" type="ORF">B5J94_13495</name>
</gene>
<evidence type="ECO:0000313" key="3">
    <source>
        <dbReference type="EMBL" id="OPH33191.1"/>
    </source>
</evidence>
<evidence type="ECO:0000313" key="4">
    <source>
        <dbReference type="Proteomes" id="UP000191025"/>
    </source>
</evidence>
<dbReference type="RefSeq" id="WP_079364200.1">
    <property type="nucleotide sequence ID" value="NZ_MXAN01000128.1"/>
</dbReference>
<feature type="region of interest" description="Disordered" evidence="1">
    <location>
        <begin position="91"/>
        <end position="202"/>
    </location>
</feature>
<comment type="caution">
    <text evidence="3">The sequence shown here is derived from an EMBL/GenBank/DDBJ whole genome shotgun (WGS) entry which is preliminary data.</text>
</comment>
<name>A0A1V4GLJ4_MORLA</name>
<dbReference type="PANTHER" id="PTHR30121">
    <property type="entry name" value="UNCHARACTERIZED PROTEIN YJGR-RELATED"/>
    <property type="match status" value="1"/>
</dbReference>
<feature type="compositionally biased region" description="Polar residues" evidence="1">
    <location>
        <begin position="189"/>
        <end position="202"/>
    </location>
</feature>
<dbReference type="Gene3D" id="3.40.50.300">
    <property type="entry name" value="P-loop containing nucleotide triphosphate hydrolases"/>
    <property type="match status" value="2"/>
</dbReference>
<feature type="compositionally biased region" description="Polar residues" evidence="1">
    <location>
        <begin position="133"/>
        <end position="143"/>
    </location>
</feature>
<dbReference type="AlphaFoldDB" id="A0A1V4GLJ4"/>
<feature type="domain" description="Helicase HerA central" evidence="2">
    <location>
        <begin position="363"/>
        <end position="458"/>
    </location>
</feature>
<evidence type="ECO:0000256" key="1">
    <source>
        <dbReference type="SAM" id="MobiDB-lite"/>
    </source>
</evidence>
<feature type="compositionally biased region" description="Low complexity" evidence="1">
    <location>
        <begin position="117"/>
        <end position="131"/>
    </location>
</feature>
<dbReference type="PANTHER" id="PTHR30121:SF11">
    <property type="entry name" value="AAA+ ATPASE DOMAIN-CONTAINING PROTEIN"/>
    <property type="match status" value="1"/>
</dbReference>
<dbReference type="SUPFAM" id="SSF52540">
    <property type="entry name" value="P-loop containing nucleoside triphosphate hydrolases"/>
    <property type="match status" value="1"/>
</dbReference>
<feature type="compositionally biased region" description="Polar residues" evidence="1">
    <location>
        <begin position="95"/>
        <end position="115"/>
    </location>
</feature>
<accession>A0A1V4GLJ4</accession>
<dbReference type="InterPro" id="IPR051162">
    <property type="entry name" value="T4SS_component"/>
</dbReference>
<reference evidence="4" key="1">
    <citation type="submission" date="2017-03" db="EMBL/GenBank/DDBJ databases">
        <title>Draft genome sequence of Moraxella equi CCUG 4950T type strain.</title>
        <authorList>
            <person name="Salva-Serra F."/>
            <person name="Engstrom-Jakobsson H."/>
            <person name="Thorell K."/>
            <person name="Jaen-Luchoro D."/>
            <person name="Gonzales-Siles L."/>
            <person name="Karlsson R."/>
            <person name="Yazdan S."/>
            <person name="Boulund F."/>
            <person name="Johnning A."/>
            <person name="Engstrand L."/>
            <person name="Kristiansson E."/>
            <person name="Moore E."/>
        </authorList>
    </citation>
    <scope>NUCLEOTIDE SEQUENCE [LARGE SCALE GENOMIC DNA]</scope>
    <source>
        <strain evidence="4">CCUG 4441</strain>
    </source>
</reference>
<organism evidence="3 4">
    <name type="scientific">Moraxella lacunata</name>
    <dbReference type="NCBI Taxonomy" id="477"/>
    <lineage>
        <taxon>Bacteria</taxon>
        <taxon>Pseudomonadati</taxon>
        <taxon>Pseudomonadota</taxon>
        <taxon>Gammaproteobacteria</taxon>
        <taxon>Moraxellales</taxon>
        <taxon>Moraxellaceae</taxon>
        <taxon>Moraxella</taxon>
    </lineage>
</organism>
<dbReference type="EMBL" id="MXAN01000128">
    <property type="protein sequence ID" value="OPH33191.1"/>
    <property type="molecule type" value="Genomic_DNA"/>
</dbReference>
<feature type="compositionally biased region" description="Low complexity" evidence="1">
    <location>
        <begin position="153"/>
        <end position="188"/>
    </location>
</feature>
<evidence type="ECO:0000259" key="2">
    <source>
        <dbReference type="Pfam" id="PF01935"/>
    </source>
</evidence>
<dbReference type="InterPro" id="IPR002789">
    <property type="entry name" value="HerA_central"/>
</dbReference>
<protein>
    <recommendedName>
        <fullName evidence="2">Helicase HerA central domain-containing protein</fullName>
    </recommendedName>
</protein>
<dbReference type="Pfam" id="PF01935">
    <property type="entry name" value="DUF87"/>
    <property type="match status" value="1"/>
</dbReference>
<proteinExistence type="predicted"/>